<proteinExistence type="predicted"/>
<protein>
    <submittedName>
        <fullName evidence="1">5450_t:CDS:1</fullName>
    </submittedName>
</protein>
<dbReference type="AlphaFoldDB" id="A0A9N9GYB4"/>
<evidence type="ECO:0000313" key="1">
    <source>
        <dbReference type="EMBL" id="CAG8638633.1"/>
    </source>
</evidence>
<keyword evidence="2" id="KW-1185">Reference proteome</keyword>
<sequence>AFSSEDSNNNLFEVSLDEANEVLSEPFEHHNSINNLILTENPEDILPKEFFEDYKLFENDNEFFKDDNISLYLITPEMPFDNWTKLDKWIKNHRLEQGFAFTITHNEKDKEDGLFR</sequence>
<dbReference type="EMBL" id="CAJVPK010004662">
    <property type="protein sequence ID" value="CAG8638633.1"/>
    <property type="molecule type" value="Genomic_DNA"/>
</dbReference>
<dbReference type="Proteomes" id="UP000789706">
    <property type="component" value="Unassembled WGS sequence"/>
</dbReference>
<accession>A0A9N9GYB4</accession>
<evidence type="ECO:0000313" key="2">
    <source>
        <dbReference type="Proteomes" id="UP000789706"/>
    </source>
</evidence>
<comment type="caution">
    <text evidence="1">The sequence shown here is derived from an EMBL/GenBank/DDBJ whole genome shotgun (WGS) entry which is preliminary data.</text>
</comment>
<name>A0A9N9GYB4_9GLOM</name>
<feature type="non-terminal residue" evidence="1">
    <location>
        <position position="116"/>
    </location>
</feature>
<dbReference type="OrthoDB" id="2447738at2759"/>
<gene>
    <name evidence="1" type="ORF">DEBURN_LOCUS11078</name>
</gene>
<reference evidence="1" key="1">
    <citation type="submission" date="2021-06" db="EMBL/GenBank/DDBJ databases">
        <authorList>
            <person name="Kallberg Y."/>
            <person name="Tangrot J."/>
            <person name="Rosling A."/>
        </authorList>
    </citation>
    <scope>NUCLEOTIDE SEQUENCE</scope>
    <source>
        <strain evidence="1">AZ414A</strain>
    </source>
</reference>
<organism evidence="1 2">
    <name type="scientific">Diversispora eburnea</name>
    <dbReference type="NCBI Taxonomy" id="1213867"/>
    <lineage>
        <taxon>Eukaryota</taxon>
        <taxon>Fungi</taxon>
        <taxon>Fungi incertae sedis</taxon>
        <taxon>Mucoromycota</taxon>
        <taxon>Glomeromycotina</taxon>
        <taxon>Glomeromycetes</taxon>
        <taxon>Diversisporales</taxon>
        <taxon>Diversisporaceae</taxon>
        <taxon>Diversispora</taxon>
    </lineage>
</organism>